<dbReference type="Pfam" id="PF12339">
    <property type="entry name" value="DNAJ_related"/>
    <property type="match status" value="1"/>
</dbReference>
<protein>
    <recommendedName>
        <fullName evidence="1">J domain-containing protein</fullName>
    </recommendedName>
</protein>
<dbReference type="PROSITE" id="PS50076">
    <property type="entry name" value="DNAJ_2"/>
    <property type="match status" value="1"/>
</dbReference>
<organism evidence="2">
    <name type="scientific">hydrothermal vent metagenome</name>
    <dbReference type="NCBI Taxonomy" id="652676"/>
    <lineage>
        <taxon>unclassified sequences</taxon>
        <taxon>metagenomes</taxon>
        <taxon>ecological metagenomes</taxon>
    </lineage>
</organism>
<dbReference type="SMART" id="SM00271">
    <property type="entry name" value="DnaJ"/>
    <property type="match status" value="1"/>
</dbReference>
<name>A0A3B0ZFK4_9ZZZZ</name>
<dbReference type="InterPro" id="IPR021059">
    <property type="entry name" value="DnaJ-related_N"/>
</dbReference>
<gene>
    <name evidence="2" type="ORF">MNBD_GAMMA17-448</name>
</gene>
<evidence type="ECO:0000313" key="2">
    <source>
        <dbReference type="EMBL" id="VAW90351.1"/>
    </source>
</evidence>
<dbReference type="EMBL" id="UOFQ01000183">
    <property type="protein sequence ID" value="VAW90351.1"/>
    <property type="molecule type" value="Genomic_DNA"/>
</dbReference>
<dbReference type="Pfam" id="PF00226">
    <property type="entry name" value="DnaJ"/>
    <property type="match status" value="1"/>
</dbReference>
<proteinExistence type="predicted"/>
<dbReference type="AlphaFoldDB" id="A0A3B0ZFK4"/>
<dbReference type="Gene3D" id="1.10.287.110">
    <property type="entry name" value="DnaJ domain"/>
    <property type="match status" value="1"/>
</dbReference>
<dbReference type="CDD" id="cd06257">
    <property type="entry name" value="DnaJ"/>
    <property type="match status" value="1"/>
</dbReference>
<feature type="domain" description="J" evidence="1">
    <location>
        <begin position="150"/>
        <end position="200"/>
    </location>
</feature>
<dbReference type="SUPFAM" id="SSF46565">
    <property type="entry name" value="Chaperone J-domain"/>
    <property type="match status" value="1"/>
</dbReference>
<reference evidence="2" key="1">
    <citation type="submission" date="2018-06" db="EMBL/GenBank/DDBJ databases">
        <authorList>
            <person name="Zhirakovskaya E."/>
        </authorList>
    </citation>
    <scope>NUCLEOTIDE SEQUENCE</scope>
</reference>
<evidence type="ECO:0000259" key="1">
    <source>
        <dbReference type="PROSITE" id="PS50076"/>
    </source>
</evidence>
<dbReference type="InterPro" id="IPR036869">
    <property type="entry name" value="J_dom_sf"/>
</dbReference>
<accession>A0A3B0ZFK4</accession>
<dbReference type="InterPro" id="IPR001623">
    <property type="entry name" value="DnaJ_domain"/>
</dbReference>
<sequence length="200" mass="22758">MDDVPASANERLASELGEQLLPLLRNNPAGLSEYELFAALYECGDERFDISKLRETFALFCGHFRLFNALYRLRDKLWAAQSGQLEISPLRIILRDYDPLLNGAHQLGEVDALRDYYLDSSHLEQTTAEELEQMLDKFWSRLNGSEKRRQALAVLGLTDPIDAMAIKQHYRRLAMEHHPDRGGDTARLQLINAAMAVLGE</sequence>